<feature type="transmembrane region" description="Helical" evidence="2">
    <location>
        <begin position="12"/>
        <end position="32"/>
    </location>
</feature>
<evidence type="ECO:0000313" key="3">
    <source>
        <dbReference type="EMBL" id="PTU18468.1"/>
    </source>
</evidence>
<accession>A0A2T5LQA4</accession>
<proteinExistence type="predicted"/>
<sequence length="69" mass="7918">MRYDEFPVPGTFNASYSISLSGKILALMMIAIRKACRILESKSVQNSNEAWMEPPKRSWKERPNVLDSK</sequence>
<comment type="caution">
    <text evidence="3">The sequence shown here is derived from an EMBL/GenBank/DDBJ whole genome shotgun (WGS) entry which is preliminary data.</text>
</comment>
<evidence type="ECO:0000256" key="2">
    <source>
        <dbReference type="SAM" id="Phobius"/>
    </source>
</evidence>
<evidence type="ECO:0000256" key="1">
    <source>
        <dbReference type="SAM" id="MobiDB-lite"/>
    </source>
</evidence>
<keyword evidence="2" id="KW-0472">Membrane</keyword>
<evidence type="ECO:0000313" key="4">
    <source>
        <dbReference type="Proteomes" id="UP000244073"/>
    </source>
</evidence>
<gene>
    <name evidence="3" type="ORF">P175DRAFT_0534207</name>
</gene>
<dbReference type="GeneID" id="63817001"/>
<organism evidence="3 4">
    <name type="scientific">Aspergillus ochraceoroseus IBT 24754</name>
    <dbReference type="NCBI Taxonomy" id="1392256"/>
    <lineage>
        <taxon>Eukaryota</taxon>
        <taxon>Fungi</taxon>
        <taxon>Dikarya</taxon>
        <taxon>Ascomycota</taxon>
        <taxon>Pezizomycotina</taxon>
        <taxon>Eurotiomycetes</taxon>
        <taxon>Eurotiomycetidae</taxon>
        <taxon>Eurotiales</taxon>
        <taxon>Aspergillaceae</taxon>
        <taxon>Aspergillus</taxon>
        <taxon>Aspergillus subgen. Nidulantes</taxon>
    </lineage>
</organism>
<protein>
    <submittedName>
        <fullName evidence="3">Uncharacterized protein</fullName>
    </submittedName>
</protein>
<feature type="region of interest" description="Disordered" evidence="1">
    <location>
        <begin position="46"/>
        <end position="69"/>
    </location>
</feature>
<dbReference type="Proteomes" id="UP000244073">
    <property type="component" value="Unassembled WGS sequence"/>
</dbReference>
<dbReference type="EMBL" id="MSFN02000007">
    <property type="protein sequence ID" value="PTU18468.1"/>
    <property type="molecule type" value="Genomic_DNA"/>
</dbReference>
<reference evidence="3 4" key="1">
    <citation type="journal article" date="2018" name="Proc. Natl. Acad. Sci. U.S.A.">
        <title>Linking secondary metabolites to gene clusters through genome sequencing of six diverse Aspergillus species.</title>
        <authorList>
            <person name="Kaerboelling I."/>
            <person name="Vesth T.C."/>
            <person name="Frisvad J.C."/>
            <person name="Nybo J.L."/>
            <person name="Theobald S."/>
            <person name="Kuo A."/>
            <person name="Bowyer P."/>
            <person name="Matsuda Y."/>
            <person name="Mondo S."/>
            <person name="Lyhne E.K."/>
            <person name="Kogle M.E."/>
            <person name="Clum A."/>
            <person name="Lipzen A."/>
            <person name="Salamov A."/>
            <person name="Ngan C.Y."/>
            <person name="Daum C."/>
            <person name="Chiniquy J."/>
            <person name="Barry K."/>
            <person name="LaButti K."/>
            <person name="Haridas S."/>
            <person name="Simmons B.A."/>
            <person name="Magnuson J.K."/>
            <person name="Mortensen U.H."/>
            <person name="Larsen T.O."/>
            <person name="Grigoriev I.V."/>
            <person name="Baker S.E."/>
            <person name="Andersen M.R."/>
        </authorList>
    </citation>
    <scope>NUCLEOTIDE SEQUENCE [LARGE SCALE GENOMIC DNA]</scope>
    <source>
        <strain evidence="3 4">IBT 24754</strain>
    </source>
</reference>
<dbReference type="RefSeq" id="XP_040749860.1">
    <property type="nucleotide sequence ID" value="XM_040900119.1"/>
</dbReference>
<dbReference type="AlphaFoldDB" id="A0A2T5LQA4"/>
<feature type="compositionally biased region" description="Basic and acidic residues" evidence="1">
    <location>
        <begin position="54"/>
        <end position="69"/>
    </location>
</feature>
<dbReference type="VEuPathDB" id="FungiDB:P175DRAFT_0534207"/>
<keyword evidence="2" id="KW-0812">Transmembrane</keyword>
<keyword evidence="2" id="KW-1133">Transmembrane helix</keyword>
<name>A0A2T5LQA4_9EURO</name>